<dbReference type="Proteomes" id="UP000002007">
    <property type="component" value="Chromosome"/>
</dbReference>
<sequence length="256" mass="27640">MSRSVGDPSSGMSAPNPSRLDKCISILSLWSGSKIRPTGAGMKAQHAGFVLLLPDGPVDAVILVLHGGKPKSTAGSKPWHLSSLRMRPFSSLLAATGRPYGIAVAQLRYRQRGWNEQLQAQVVDGKWAIKELSAHFVQVPIVLVGHSMGGRAAAYLSQEPQVVGTVALAPWWPQQEGELFRASQHLLVMHGTSDGWTDPSNSAQQVQIAKSNGVDASWRAMPGGHFMLRNPSQWQRITAETAVGWLHPSQHQAAPN</sequence>
<dbReference type="HOGENOM" id="CLU_081587_0_0_11"/>
<proteinExistence type="predicted"/>
<name>A9WVG4_RENSM</name>
<feature type="domain" description="AB hydrolase-1" evidence="1">
    <location>
        <begin position="62"/>
        <end position="226"/>
    </location>
</feature>
<accession>A9WVG4</accession>
<dbReference type="InterPro" id="IPR000073">
    <property type="entry name" value="AB_hydrolase_1"/>
</dbReference>
<dbReference type="KEGG" id="rsa:RSal33209_3476"/>
<dbReference type="STRING" id="288705.RSal33209_3476"/>
<protein>
    <recommendedName>
        <fullName evidence="1">AB hydrolase-1 domain-containing protein</fullName>
    </recommendedName>
</protein>
<dbReference type="AlphaFoldDB" id="A9WVG4"/>
<dbReference type="Pfam" id="PF12697">
    <property type="entry name" value="Abhydrolase_6"/>
    <property type="match status" value="1"/>
</dbReference>
<dbReference type="eggNOG" id="COG0412">
    <property type="taxonomic scope" value="Bacteria"/>
</dbReference>
<dbReference type="GO" id="GO:0003824">
    <property type="term" value="F:catalytic activity"/>
    <property type="evidence" value="ECO:0007669"/>
    <property type="project" value="UniProtKB-ARBA"/>
</dbReference>
<evidence type="ECO:0000313" key="2">
    <source>
        <dbReference type="EMBL" id="ABY25185.1"/>
    </source>
</evidence>
<evidence type="ECO:0000313" key="3">
    <source>
        <dbReference type="Proteomes" id="UP000002007"/>
    </source>
</evidence>
<dbReference type="SUPFAM" id="SSF53474">
    <property type="entry name" value="alpha/beta-Hydrolases"/>
    <property type="match status" value="1"/>
</dbReference>
<keyword evidence="3" id="KW-1185">Reference proteome</keyword>
<evidence type="ECO:0000259" key="1">
    <source>
        <dbReference type="Pfam" id="PF12697"/>
    </source>
</evidence>
<dbReference type="InterPro" id="IPR029058">
    <property type="entry name" value="AB_hydrolase_fold"/>
</dbReference>
<organism evidence="2 3">
    <name type="scientific">Renibacterium salmoninarum (strain ATCC 33209 / DSM 20767 / JCM 11484 / NBRC 15589 / NCIMB 2235)</name>
    <dbReference type="NCBI Taxonomy" id="288705"/>
    <lineage>
        <taxon>Bacteria</taxon>
        <taxon>Bacillati</taxon>
        <taxon>Actinomycetota</taxon>
        <taxon>Actinomycetes</taxon>
        <taxon>Micrococcales</taxon>
        <taxon>Micrococcaceae</taxon>
        <taxon>Renibacterium</taxon>
    </lineage>
</organism>
<dbReference type="Gene3D" id="3.40.50.1820">
    <property type="entry name" value="alpha/beta hydrolase"/>
    <property type="match status" value="1"/>
</dbReference>
<gene>
    <name evidence="2" type="ordered locus">RSal33209_3476</name>
</gene>
<dbReference type="EMBL" id="CP000910">
    <property type="protein sequence ID" value="ABY25185.1"/>
    <property type="molecule type" value="Genomic_DNA"/>
</dbReference>
<reference evidence="3" key="1">
    <citation type="journal article" date="2008" name="J. Bacteriol.">
        <title>Genome sequence of the fish pathogen Renibacterium salmoninarum suggests reductive evolution away from an environmental Arthrobacter ancestor.</title>
        <authorList>
            <person name="Wiens G.D."/>
            <person name="Rockey D.D."/>
            <person name="Wu Z."/>
            <person name="Chang J."/>
            <person name="Levy R."/>
            <person name="Crane S."/>
            <person name="Chen D.S."/>
            <person name="Capri G.R."/>
            <person name="Burnett J.R."/>
            <person name="Sudheesh P.S."/>
            <person name="Schipma M.J."/>
            <person name="Burd H."/>
            <person name="Bhattacharyya A."/>
            <person name="Rhodes L.D."/>
            <person name="Kaul R."/>
            <person name="Strom M.S."/>
        </authorList>
    </citation>
    <scope>NUCLEOTIDE SEQUENCE [LARGE SCALE GENOMIC DNA]</scope>
    <source>
        <strain evidence="3">ATCC 33209 / DSM 20767 / JCM 11484 / NBRC 15589 / NCIMB 2235</strain>
    </source>
</reference>